<name>A0A9N9ETA8_9GLOM</name>
<accession>A0A9N9ETA8</accession>
<organism evidence="1 2">
    <name type="scientific">Funneliformis caledonium</name>
    <dbReference type="NCBI Taxonomy" id="1117310"/>
    <lineage>
        <taxon>Eukaryota</taxon>
        <taxon>Fungi</taxon>
        <taxon>Fungi incertae sedis</taxon>
        <taxon>Mucoromycota</taxon>
        <taxon>Glomeromycotina</taxon>
        <taxon>Glomeromycetes</taxon>
        <taxon>Glomerales</taxon>
        <taxon>Glomeraceae</taxon>
        <taxon>Funneliformis</taxon>
    </lineage>
</organism>
<dbReference type="EMBL" id="CAJVPQ010007177">
    <property type="protein sequence ID" value="CAG8693858.1"/>
    <property type="molecule type" value="Genomic_DNA"/>
</dbReference>
<keyword evidence="2" id="KW-1185">Reference proteome</keyword>
<evidence type="ECO:0000313" key="1">
    <source>
        <dbReference type="EMBL" id="CAG8693858.1"/>
    </source>
</evidence>
<comment type="caution">
    <text evidence="1">The sequence shown here is derived from an EMBL/GenBank/DDBJ whole genome shotgun (WGS) entry which is preliminary data.</text>
</comment>
<proteinExistence type="predicted"/>
<evidence type="ECO:0000313" key="2">
    <source>
        <dbReference type="Proteomes" id="UP000789570"/>
    </source>
</evidence>
<protein>
    <submittedName>
        <fullName evidence="1">2066_t:CDS:1</fullName>
    </submittedName>
</protein>
<dbReference type="Proteomes" id="UP000789570">
    <property type="component" value="Unassembled WGS sequence"/>
</dbReference>
<dbReference type="AlphaFoldDB" id="A0A9N9ETA8"/>
<reference evidence="1" key="1">
    <citation type="submission" date="2021-06" db="EMBL/GenBank/DDBJ databases">
        <authorList>
            <person name="Kallberg Y."/>
            <person name="Tangrot J."/>
            <person name="Rosling A."/>
        </authorList>
    </citation>
    <scope>NUCLEOTIDE SEQUENCE</scope>
    <source>
        <strain evidence="1">UK204</strain>
    </source>
</reference>
<gene>
    <name evidence="1" type="ORF">FCALED_LOCUS13109</name>
</gene>
<feature type="non-terminal residue" evidence="1">
    <location>
        <position position="45"/>
    </location>
</feature>
<sequence length="45" mass="5162">MGMTTANYNYFAMIKISVPKESNRVGFEDVLGLDPFIKTNPYKYP</sequence>